<dbReference type="KEGG" id="aoz:HUE56_25350"/>
<geneLocation type="plasmid" evidence="3 4">
    <name>unnamed6</name>
</geneLocation>
<organism evidence="3 4">
    <name type="scientific">Azospirillum oryzae</name>
    <dbReference type="NCBI Taxonomy" id="286727"/>
    <lineage>
        <taxon>Bacteria</taxon>
        <taxon>Pseudomonadati</taxon>
        <taxon>Pseudomonadota</taxon>
        <taxon>Alphaproteobacteria</taxon>
        <taxon>Rhodospirillales</taxon>
        <taxon>Azospirillaceae</taxon>
        <taxon>Azospirillum</taxon>
    </lineage>
</organism>
<gene>
    <name evidence="3" type="ORF">HUE56_25350</name>
</gene>
<evidence type="ECO:0000259" key="2">
    <source>
        <dbReference type="SMART" id="SM00065"/>
    </source>
</evidence>
<dbReference type="OrthoDB" id="315417at2"/>
<evidence type="ECO:0000313" key="3">
    <source>
        <dbReference type="EMBL" id="QKS53845.1"/>
    </source>
</evidence>
<dbReference type="AlphaFoldDB" id="A0A6N1APV1"/>
<sequence length="194" mass="21346">MIFLTETGASGTAREVSPGTIPRGAVPIDDEAARLEALRRTGLLDSDPEPAFDDLVAWACDHFRVPIALVSLLDADRQWFKARRGLAVQETPRDIAFCRFTIRQSLPMVVEDAASDPRFQNNPLVLGEPHIRFYAGAPIINRQGLALGSVCLIDTVPRSFGTVDRMVLAQLTVTALAAIERRQHEKLQSENRGS</sequence>
<protein>
    <submittedName>
        <fullName evidence="3">GAF domain-containing protein</fullName>
    </submittedName>
</protein>
<dbReference type="RefSeq" id="WP_149199505.1">
    <property type="nucleotide sequence ID" value="NZ_BSOV01000045.1"/>
</dbReference>
<dbReference type="PANTHER" id="PTHR43102">
    <property type="entry name" value="SLR1143 PROTEIN"/>
    <property type="match status" value="1"/>
</dbReference>
<dbReference type="SUPFAM" id="SSF55781">
    <property type="entry name" value="GAF domain-like"/>
    <property type="match status" value="1"/>
</dbReference>
<keyword evidence="3" id="KW-0614">Plasmid</keyword>
<name>A0A6N1APV1_9PROT</name>
<proteinExistence type="predicted"/>
<accession>A0A6N1APV1</accession>
<reference evidence="3 4" key="1">
    <citation type="submission" date="2020-06" db="EMBL/GenBank/DDBJ databases">
        <title>Complete genome of Azosprillum oryzae KACC14407.</title>
        <authorList>
            <person name="Kim M."/>
            <person name="Park Y.-J."/>
            <person name="Shin J.-H."/>
        </authorList>
    </citation>
    <scope>NUCLEOTIDE SEQUENCE [LARGE SCALE GENOMIC DNA]</scope>
    <source>
        <strain evidence="3 4">KACC 14407</strain>
        <plasmid evidence="3 4">unnamed6</plasmid>
    </source>
</reference>
<dbReference type="InterPro" id="IPR029016">
    <property type="entry name" value="GAF-like_dom_sf"/>
</dbReference>
<dbReference type="PANTHER" id="PTHR43102:SF2">
    <property type="entry name" value="GAF DOMAIN-CONTAINING PROTEIN"/>
    <property type="match status" value="1"/>
</dbReference>
<dbReference type="SMART" id="SM00065">
    <property type="entry name" value="GAF"/>
    <property type="match status" value="1"/>
</dbReference>
<evidence type="ECO:0000256" key="1">
    <source>
        <dbReference type="SAM" id="MobiDB-lite"/>
    </source>
</evidence>
<dbReference type="Proteomes" id="UP000509702">
    <property type="component" value="Plasmid unnamed6"/>
</dbReference>
<dbReference type="EMBL" id="CP054621">
    <property type="protein sequence ID" value="QKS53845.1"/>
    <property type="molecule type" value="Genomic_DNA"/>
</dbReference>
<evidence type="ECO:0000313" key="4">
    <source>
        <dbReference type="Proteomes" id="UP000509702"/>
    </source>
</evidence>
<dbReference type="InterPro" id="IPR003018">
    <property type="entry name" value="GAF"/>
</dbReference>
<dbReference type="Gene3D" id="3.30.450.40">
    <property type="match status" value="1"/>
</dbReference>
<feature type="region of interest" description="Disordered" evidence="1">
    <location>
        <begin position="1"/>
        <end position="20"/>
    </location>
</feature>
<dbReference type="Pfam" id="PF01590">
    <property type="entry name" value="GAF"/>
    <property type="match status" value="1"/>
</dbReference>
<feature type="domain" description="GAF" evidence="2">
    <location>
        <begin position="47"/>
        <end position="189"/>
    </location>
</feature>
<keyword evidence="4" id="KW-1185">Reference proteome</keyword>